<protein>
    <submittedName>
        <fullName evidence="2">Uncharacterized protein</fullName>
    </submittedName>
</protein>
<feature type="compositionally biased region" description="Basic and acidic residues" evidence="1">
    <location>
        <begin position="1"/>
        <end position="13"/>
    </location>
</feature>
<sequence>MRTRNQEQMERMCTRKFASGSPAVPARPSRANNSTGNSNQRPAIMRASFYPVPPMRPVKKEGRAVAVKKVGETVAIERTMVLKASASFYPVPPMRPVKKEKRGVAGKKEGKTGAMKKTTGPKATASFHPVPVKEEEGAVTVKIEEETEEINQTTVQKATGAADHLHTVLELFHDVDVLSSEMFI</sequence>
<name>A0A482XH81_LAOST</name>
<gene>
    <name evidence="2" type="ORF">LSTR_LSTR000542</name>
</gene>
<comment type="caution">
    <text evidence="2">The sequence shown here is derived from an EMBL/GenBank/DDBJ whole genome shotgun (WGS) entry which is preliminary data.</text>
</comment>
<dbReference type="AlphaFoldDB" id="A0A482XH81"/>
<evidence type="ECO:0000256" key="1">
    <source>
        <dbReference type="SAM" id="MobiDB-lite"/>
    </source>
</evidence>
<proteinExistence type="predicted"/>
<organism evidence="2 3">
    <name type="scientific">Laodelphax striatellus</name>
    <name type="common">Small brown planthopper</name>
    <name type="synonym">Delphax striatella</name>
    <dbReference type="NCBI Taxonomy" id="195883"/>
    <lineage>
        <taxon>Eukaryota</taxon>
        <taxon>Metazoa</taxon>
        <taxon>Ecdysozoa</taxon>
        <taxon>Arthropoda</taxon>
        <taxon>Hexapoda</taxon>
        <taxon>Insecta</taxon>
        <taxon>Pterygota</taxon>
        <taxon>Neoptera</taxon>
        <taxon>Paraneoptera</taxon>
        <taxon>Hemiptera</taxon>
        <taxon>Auchenorrhyncha</taxon>
        <taxon>Fulgoroidea</taxon>
        <taxon>Delphacidae</taxon>
        <taxon>Criomorphinae</taxon>
        <taxon>Laodelphax</taxon>
    </lineage>
</organism>
<feature type="region of interest" description="Disordered" evidence="1">
    <location>
        <begin position="1"/>
        <end position="41"/>
    </location>
</feature>
<dbReference type="Proteomes" id="UP000291343">
    <property type="component" value="Unassembled WGS sequence"/>
</dbReference>
<accession>A0A482XH81</accession>
<dbReference type="InParanoid" id="A0A482XH81"/>
<evidence type="ECO:0000313" key="3">
    <source>
        <dbReference type="Proteomes" id="UP000291343"/>
    </source>
</evidence>
<feature type="compositionally biased region" description="Polar residues" evidence="1">
    <location>
        <begin position="30"/>
        <end position="41"/>
    </location>
</feature>
<feature type="region of interest" description="Disordered" evidence="1">
    <location>
        <begin position="98"/>
        <end position="127"/>
    </location>
</feature>
<keyword evidence="3" id="KW-1185">Reference proteome</keyword>
<feature type="compositionally biased region" description="Basic and acidic residues" evidence="1">
    <location>
        <begin position="102"/>
        <end position="111"/>
    </location>
</feature>
<reference evidence="2 3" key="1">
    <citation type="journal article" date="2017" name="Gigascience">
        <title>Genome sequence of the small brown planthopper, Laodelphax striatellus.</title>
        <authorList>
            <person name="Zhu J."/>
            <person name="Jiang F."/>
            <person name="Wang X."/>
            <person name="Yang P."/>
            <person name="Bao Y."/>
            <person name="Zhao W."/>
            <person name="Wang W."/>
            <person name="Lu H."/>
            <person name="Wang Q."/>
            <person name="Cui N."/>
            <person name="Li J."/>
            <person name="Chen X."/>
            <person name="Luo L."/>
            <person name="Yu J."/>
            <person name="Kang L."/>
            <person name="Cui F."/>
        </authorList>
    </citation>
    <scope>NUCLEOTIDE SEQUENCE [LARGE SCALE GENOMIC DNA]</scope>
    <source>
        <strain evidence="2">Lst14</strain>
    </source>
</reference>
<dbReference type="EMBL" id="QKKF02009820">
    <property type="protein sequence ID" value="RZF45132.1"/>
    <property type="molecule type" value="Genomic_DNA"/>
</dbReference>
<evidence type="ECO:0000313" key="2">
    <source>
        <dbReference type="EMBL" id="RZF45132.1"/>
    </source>
</evidence>